<comment type="caution">
    <text evidence="1">The sequence shown here is derived from an EMBL/GenBank/DDBJ whole genome shotgun (WGS) entry which is preliminary data.</text>
</comment>
<evidence type="ECO:0000313" key="2">
    <source>
        <dbReference type="Proteomes" id="UP000004080"/>
    </source>
</evidence>
<proteinExistence type="predicted"/>
<dbReference type="RefSeq" id="WP_007202100.1">
    <property type="nucleotide sequence ID" value="NZ_AKKV01000025.1"/>
</dbReference>
<organism evidence="1 2">
    <name type="scientific">Fictibacillus macauensis ZFHKF-1</name>
    <dbReference type="NCBI Taxonomy" id="1196324"/>
    <lineage>
        <taxon>Bacteria</taxon>
        <taxon>Bacillati</taxon>
        <taxon>Bacillota</taxon>
        <taxon>Bacilli</taxon>
        <taxon>Bacillales</taxon>
        <taxon>Fictibacillaceae</taxon>
        <taxon>Fictibacillus</taxon>
    </lineage>
</organism>
<dbReference type="eggNOG" id="ENOG5033HUY">
    <property type="taxonomic scope" value="Bacteria"/>
</dbReference>
<evidence type="ECO:0000313" key="1">
    <source>
        <dbReference type="EMBL" id="EIT85575.1"/>
    </source>
</evidence>
<dbReference type="AlphaFoldDB" id="I8UFA7"/>
<sequence>MTQRSITLALLLTLLLLFSVMFYMQHELFFQKSSSFIVRLRTTERYIEAEKWNEALHEAELVEKQWNKGEVLISIKYAGSSFTLLNIALGELKAAIRTRDPHTAAKSVKTTLYLFENITSISPRSS</sequence>
<protein>
    <recommendedName>
        <fullName evidence="3">DUF4363 family protein</fullName>
    </recommendedName>
</protein>
<reference evidence="1 2" key="1">
    <citation type="journal article" date="2012" name="J. Bacteriol.">
        <title>Genome of Bacillus macauensis ZFHKF-1, a Long-Chain-Forming Bacterium.</title>
        <authorList>
            <person name="Cai L."/>
            <person name="Zhang T."/>
        </authorList>
    </citation>
    <scope>NUCLEOTIDE SEQUENCE [LARGE SCALE GENOMIC DNA]</scope>
    <source>
        <strain evidence="1 2">ZFHKF-1</strain>
    </source>
</reference>
<dbReference type="PATRIC" id="fig|1196324.3.peg.2056"/>
<dbReference type="EMBL" id="AKKV01000025">
    <property type="protein sequence ID" value="EIT85575.1"/>
    <property type="molecule type" value="Genomic_DNA"/>
</dbReference>
<dbReference type="Pfam" id="PF14276">
    <property type="entry name" value="DUF4363"/>
    <property type="match status" value="1"/>
</dbReference>
<evidence type="ECO:0008006" key="3">
    <source>
        <dbReference type="Google" id="ProtNLM"/>
    </source>
</evidence>
<dbReference type="InterPro" id="IPR025373">
    <property type="entry name" value="DUF4363"/>
</dbReference>
<gene>
    <name evidence="1" type="ORF">A374_10068</name>
</gene>
<name>I8UFA7_9BACL</name>
<accession>I8UFA7</accession>
<keyword evidence="2" id="KW-1185">Reference proteome</keyword>
<dbReference type="Proteomes" id="UP000004080">
    <property type="component" value="Unassembled WGS sequence"/>
</dbReference>